<feature type="domain" description="Peptidase A1" evidence="3">
    <location>
        <begin position="37"/>
        <end position="425"/>
    </location>
</feature>
<dbReference type="Proteomes" id="UP001187682">
    <property type="component" value="Unassembled WGS sequence"/>
</dbReference>
<dbReference type="InterPro" id="IPR033121">
    <property type="entry name" value="PEPTIDASE_A1"/>
</dbReference>
<dbReference type="InterPro" id="IPR021109">
    <property type="entry name" value="Peptidase_aspartic_dom_sf"/>
</dbReference>
<dbReference type="PROSITE" id="PS51767">
    <property type="entry name" value="PEPTIDASE_A1"/>
    <property type="match status" value="1"/>
</dbReference>
<evidence type="ECO:0000256" key="1">
    <source>
        <dbReference type="SAM" id="Phobius"/>
    </source>
</evidence>
<organism evidence="4 5">
    <name type="scientific">Cephalotrichum gorgonifer</name>
    <dbReference type="NCBI Taxonomy" id="2041049"/>
    <lineage>
        <taxon>Eukaryota</taxon>
        <taxon>Fungi</taxon>
        <taxon>Dikarya</taxon>
        <taxon>Ascomycota</taxon>
        <taxon>Pezizomycotina</taxon>
        <taxon>Sordariomycetes</taxon>
        <taxon>Hypocreomycetidae</taxon>
        <taxon>Microascales</taxon>
        <taxon>Microascaceae</taxon>
        <taxon>Cephalotrichum</taxon>
    </lineage>
</organism>
<comment type="caution">
    <text evidence="4">The sequence shown here is derived from an EMBL/GenBank/DDBJ whole genome shotgun (WGS) entry which is preliminary data.</text>
</comment>
<dbReference type="EMBL" id="ONZQ02000015">
    <property type="protein sequence ID" value="SPO06216.1"/>
    <property type="molecule type" value="Genomic_DNA"/>
</dbReference>
<keyword evidence="1" id="KW-1133">Transmembrane helix</keyword>
<evidence type="ECO:0000313" key="4">
    <source>
        <dbReference type="EMBL" id="SPO06216.1"/>
    </source>
</evidence>
<evidence type="ECO:0000259" key="3">
    <source>
        <dbReference type="PROSITE" id="PS51767"/>
    </source>
</evidence>
<reference evidence="4" key="1">
    <citation type="submission" date="2018-03" db="EMBL/GenBank/DDBJ databases">
        <authorList>
            <person name="Guldener U."/>
        </authorList>
    </citation>
    <scope>NUCLEOTIDE SEQUENCE</scope>
</reference>
<dbReference type="Gene3D" id="2.40.70.10">
    <property type="entry name" value="Acid Proteases"/>
    <property type="match status" value="1"/>
</dbReference>
<accession>A0AAE8N4J3</accession>
<feature type="signal peptide" evidence="2">
    <location>
        <begin position="1"/>
        <end position="20"/>
    </location>
</feature>
<evidence type="ECO:0000256" key="2">
    <source>
        <dbReference type="SAM" id="SignalP"/>
    </source>
</evidence>
<keyword evidence="1" id="KW-0472">Membrane</keyword>
<proteinExistence type="predicted"/>
<keyword evidence="2" id="KW-0732">Signal</keyword>
<dbReference type="SUPFAM" id="SSF50630">
    <property type="entry name" value="Acid proteases"/>
    <property type="match status" value="1"/>
</dbReference>
<gene>
    <name evidence="4" type="ORF">DNG_08905</name>
</gene>
<feature type="chain" id="PRO_5042137457" description="Peptidase A1 domain-containing protein" evidence="2">
    <location>
        <begin position="21"/>
        <end position="571"/>
    </location>
</feature>
<protein>
    <recommendedName>
        <fullName evidence="3">Peptidase A1 domain-containing protein</fullName>
    </recommendedName>
</protein>
<feature type="transmembrane region" description="Helical" evidence="1">
    <location>
        <begin position="476"/>
        <end position="499"/>
    </location>
</feature>
<dbReference type="AlphaFoldDB" id="A0AAE8N4J3"/>
<sequence length="571" mass="60889">MRSGVPWLIAMAALSRLGGAQDAMQLSWTTDLTSWDYFPGRIFGPDGPWQAVAVFAGDSLKYRYGTPVPLWPSASDANEIPTIGAGGNYSVANSSSAVDREVMSSSPIAYPPAFNLSADGKLYFDDITLSRGIYGDPEKTNGSIFAAETRQRTLPNGKKLDETVGVLGFGPNRERFRPEDVGAAEWPSILEQLKKDKKIGSSSFSVHVGSVPFEQSGSLVLGGYDQTRVVGETGVFSLPDNSEPFMPLLDVVLGVETGSSPFGSDGQISVYTGLGDDDVGKMATLMTGEIGGPPGSALVVPNPAVPYIYLPPGTCEEAAKHLPVSIDSDLGLYLWNTSDPRFGRMVNSPAYLGFVFSDKSATNLTVKVPFQLLNLTLTAPLVDEPTAYFPCQTDKPQVGFWQLGRAFLQGAFWAVDFDAKLTYLAQAPGPKMGGSVLKTIGEGGETPKGVESRLEVSWEDHWTVLGKDGGGLSPGAIAGIVVGVVVLLGGTFAAAFVLLRRKRKARAVEEDKEKPLSGKLWVSWWKGAEMQGTPVQELEAPDEMCEAPGVELAHEISGRDNAAELPASPTK</sequence>
<keyword evidence="1" id="KW-0812">Transmembrane</keyword>
<keyword evidence="5" id="KW-1185">Reference proteome</keyword>
<evidence type="ECO:0000313" key="5">
    <source>
        <dbReference type="Proteomes" id="UP001187682"/>
    </source>
</evidence>
<name>A0AAE8N4J3_9PEZI</name>